<accession>A0ABT4X007</accession>
<sequence>MFNLKKEPLEKCFVPFITAGDPQFEISIELAKSLQKAGATVLELGVPYSDPLADGPVIQRASKRALDSGMNIIETIKLAGEMKKNGVNIPIILFTYYNPVLQLDTERFFALLQQNKIDGLLVPDLPFEESAILRNNCEKQGITYISLVAPTSESRIQQIIEQAKGFVYCVSSLGVTGVRNQFDDSISSFIRSVKAISTVPVVVGFGVSSSKHVKMMNELADGVVVGSALVKKIEELKDDLISPETREQALNMFEEYAKTFSPSSYISNLR</sequence>
<protein>
    <recommendedName>
        <fullName evidence="8">Tryptophan synthase alpha chain</fullName>
        <ecNumber evidence="8">4.2.1.20</ecNumber>
    </recommendedName>
</protein>
<dbReference type="PROSITE" id="PS00167">
    <property type="entry name" value="TRP_SYNTHASE_ALPHA"/>
    <property type="match status" value="1"/>
</dbReference>
<dbReference type="InterPro" id="IPR002028">
    <property type="entry name" value="Trp_synthase_suA"/>
</dbReference>
<evidence type="ECO:0000256" key="5">
    <source>
        <dbReference type="ARBA" id="ARBA00023141"/>
    </source>
</evidence>
<keyword evidence="3 8" id="KW-0028">Amino-acid biosynthesis</keyword>
<dbReference type="GO" id="GO:0004834">
    <property type="term" value="F:tryptophan synthase activity"/>
    <property type="evidence" value="ECO:0007669"/>
    <property type="project" value="UniProtKB-EC"/>
</dbReference>
<dbReference type="Proteomes" id="UP001211894">
    <property type="component" value="Unassembled WGS sequence"/>
</dbReference>
<dbReference type="CDD" id="cd04724">
    <property type="entry name" value="Tryptophan_synthase_alpha"/>
    <property type="match status" value="1"/>
</dbReference>
<comment type="subunit">
    <text evidence="2 8">Tetramer of two alpha and two beta chains.</text>
</comment>
<comment type="caution">
    <text evidence="10">The sequence shown here is derived from an EMBL/GenBank/DDBJ whole genome shotgun (WGS) entry which is preliminary data.</text>
</comment>
<evidence type="ECO:0000256" key="4">
    <source>
        <dbReference type="ARBA" id="ARBA00022822"/>
    </source>
</evidence>
<dbReference type="InterPro" id="IPR018204">
    <property type="entry name" value="Trp_synthase_alpha_AS"/>
</dbReference>
<dbReference type="PANTHER" id="PTHR43406">
    <property type="entry name" value="TRYPTOPHAN SYNTHASE, ALPHA CHAIN"/>
    <property type="match status" value="1"/>
</dbReference>
<dbReference type="HAMAP" id="MF_00131">
    <property type="entry name" value="Trp_synth_alpha"/>
    <property type="match status" value="1"/>
</dbReference>
<evidence type="ECO:0000256" key="6">
    <source>
        <dbReference type="ARBA" id="ARBA00023239"/>
    </source>
</evidence>
<dbReference type="SUPFAM" id="SSF51366">
    <property type="entry name" value="Ribulose-phoshate binding barrel"/>
    <property type="match status" value="1"/>
</dbReference>
<name>A0ABT4X007_9BACI</name>
<dbReference type="RefSeq" id="WP_271339486.1">
    <property type="nucleotide sequence ID" value="NZ_JAQKAB010000002.1"/>
</dbReference>
<proteinExistence type="inferred from homology"/>
<keyword evidence="4 8" id="KW-0822">Tryptophan biosynthesis</keyword>
<gene>
    <name evidence="8 10" type="primary">trpA</name>
    <name evidence="10" type="ORF">PJ311_03295</name>
</gene>
<evidence type="ECO:0000313" key="10">
    <source>
        <dbReference type="EMBL" id="MDA7025636.1"/>
    </source>
</evidence>
<evidence type="ECO:0000256" key="2">
    <source>
        <dbReference type="ARBA" id="ARBA00011270"/>
    </source>
</evidence>
<evidence type="ECO:0000256" key="1">
    <source>
        <dbReference type="ARBA" id="ARBA00004733"/>
    </source>
</evidence>
<keyword evidence="11" id="KW-1185">Reference proteome</keyword>
<feature type="active site" description="Proton acceptor" evidence="8">
    <location>
        <position position="54"/>
    </location>
</feature>
<reference evidence="10 11" key="1">
    <citation type="submission" date="2023-01" db="EMBL/GenBank/DDBJ databases">
        <title>Bacillus changyiensis sp. nov., isolated from a coastal deposit.</title>
        <authorList>
            <person name="Xiao G."/>
            <person name="Lai Q."/>
            <person name="Hu Z."/>
            <person name="Shao Z."/>
        </authorList>
    </citation>
    <scope>NUCLEOTIDE SEQUENCE [LARGE SCALE GENOMIC DNA]</scope>
    <source>
        <strain evidence="10 11">CLL-7-23</strain>
    </source>
</reference>
<dbReference type="InterPro" id="IPR013785">
    <property type="entry name" value="Aldolase_TIM"/>
</dbReference>
<evidence type="ECO:0000256" key="7">
    <source>
        <dbReference type="ARBA" id="ARBA00049047"/>
    </source>
</evidence>
<dbReference type="Pfam" id="PF00290">
    <property type="entry name" value="Trp_syntA"/>
    <property type="match status" value="1"/>
</dbReference>
<dbReference type="InterPro" id="IPR011060">
    <property type="entry name" value="RibuloseP-bd_barrel"/>
</dbReference>
<comment type="function">
    <text evidence="8">The alpha subunit is responsible for the aldol cleavage of indoleglycerol phosphate to indole and glyceraldehyde 3-phosphate.</text>
</comment>
<dbReference type="EMBL" id="JAQKAB010000002">
    <property type="protein sequence ID" value="MDA7025636.1"/>
    <property type="molecule type" value="Genomic_DNA"/>
</dbReference>
<dbReference type="PANTHER" id="PTHR43406:SF1">
    <property type="entry name" value="TRYPTOPHAN SYNTHASE ALPHA CHAIN, CHLOROPLASTIC"/>
    <property type="match status" value="1"/>
</dbReference>
<dbReference type="EC" id="4.2.1.20" evidence="8"/>
<comment type="pathway">
    <text evidence="1 8">Amino-acid biosynthesis; L-tryptophan biosynthesis; L-tryptophan from chorismate: step 5/5.</text>
</comment>
<comment type="catalytic activity">
    <reaction evidence="7 8">
        <text>(1S,2R)-1-C-(indol-3-yl)glycerol 3-phosphate + L-serine = D-glyceraldehyde 3-phosphate + L-tryptophan + H2O</text>
        <dbReference type="Rhea" id="RHEA:10532"/>
        <dbReference type="ChEBI" id="CHEBI:15377"/>
        <dbReference type="ChEBI" id="CHEBI:33384"/>
        <dbReference type="ChEBI" id="CHEBI:57912"/>
        <dbReference type="ChEBI" id="CHEBI:58866"/>
        <dbReference type="ChEBI" id="CHEBI:59776"/>
        <dbReference type="EC" id="4.2.1.20"/>
    </reaction>
</comment>
<comment type="similarity">
    <text evidence="8 9">Belongs to the TrpA family.</text>
</comment>
<evidence type="ECO:0000313" key="11">
    <source>
        <dbReference type="Proteomes" id="UP001211894"/>
    </source>
</evidence>
<organism evidence="10 11">
    <name type="scientific">Bacillus changyiensis</name>
    <dbReference type="NCBI Taxonomy" id="3004103"/>
    <lineage>
        <taxon>Bacteria</taxon>
        <taxon>Bacillati</taxon>
        <taxon>Bacillota</taxon>
        <taxon>Bacilli</taxon>
        <taxon>Bacillales</taxon>
        <taxon>Bacillaceae</taxon>
        <taxon>Bacillus</taxon>
    </lineage>
</organism>
<feature type="active site" description="Proton acceptor" evidence="8">
    <location>
        <position position="43"/>
    </location>
</feature>
<keyword evidence="5 8" id="KW-0057">Aromatic amino acid biosynthesis</keyword>
<evidence type="ECO:0000256" key="8">
    <source>
        <dbReference type="HAMAP-Rule" id="MF_00131"/>
    </source>
</evidence>
<keyword evidence="6 8" id="KW-0456">Lyase</keyword>
<dbReference type="NCBIfam" id="TIGR00262">
    <property type="entry name" value="trpA"/>
    <property type="match status" value="1"/>
</dbReference>
<evidence type="ECO:0000256" key="3">
    <source>
        <dbReference type="ARBA" id="ARBA00022605"/>
    </source>
</evidence>
<dbReference type="Gene3D" id="3.20.20.70">
    <property type="entry name" value="Aldolase class I"/>
    <property type="match status" value="1"/>
</dbReference>
<evidence type="ECO:0000256" key="9">
    <source>
        <dbReference type="RuleBase" id="RU003662"/>
    </source>
</evidence>